<reference evidence="3 4" key="1">
    <citation type="submission" date="2020-04" db="EMBL/GenBank/DDBJ databases">
        <title>Perkinsus chesapeaki whole genome sequence.</title>
        <authorList>
            <person name="Bogema D.R."/>
        </authorList>
    </citation>
    <scope>NUCLEOTIDE SEQUENCE [LARGE SCALE GENOMIC DNA]</scope>
    <source>
        <strain evidence="3">ATCC PRA-425</strain>
    </source>
</reference>
<proteinExistence type="inferred from homology"/>
<evidence type="ECO:0000256" key="1">
    <source>
        <dbReference type="ARBA" id="ARBA00006484"/>
    </source>
</evidence>
<feature type="non-terminal residue" evidence="3">
    <location>
        <position position="302"/>
    </location>
</feature>
<dbReference type="SUPFAM" id="SSF51735">
    <property type="entry name" value="NAD(P)-binding Rossmann-fold domains"/>
    <property type="match status" value="1"/>
</dbReference>
<dbReference type="PRINTS" id="PR00081">
    <property type="entry name" value="GDHRDH"/>
</dbReference>
<keyword evidence="2" id="KW-0560">Oxidoreductase</keyword>
<dbReference type="Pfam" id="PF00106">
    <property type="entry name" value="adh_short"/>
    <property type="match status" value="1"/>
</dbReference>
<comment type="similarity">
    <text evidence="1">Belongs to the short-chain dehydrogenases/reductases (SDR) family.</text>
</comment>
<dbReference type="Gene3D" id="3.40.50.720">
    <property type="entry name" value="NAD(P)-binding Rossmann-like Domain"/>
    <property type="match status" value="1"/>
</dbReference>
<dbReference type="PANTHER" id="PTHR24320">
    <property type="entry name" value="RETINOL DEHYDROGENASE"/>
    <property type="match status" value="1"/>
</dbReference>
<protein>
    <submittedName>
        <fullName evidence="3">Dehydrogenase/reductase SDR member 12</fullName>
    </submittedName>
</protein>
<sequence length="302" mass="33436">MSSLRTIITSLPAILGTSWKYLSALFGYDILHGGLFLLRQMLTTFPCLNFWHYNDYAERRLPRDLSDKVILITGASSGIGYQSAKLLSSRGAKVILGIRGTRQRLDNITQSIPGQVLAPAPLELSDFDSVREFAESLPKAGIDHLDIVLLNAGGMVEEYRTNKEGIESMLAGHHLGHAYLLDLLMPLLLRSSWKVRVVVTSSLAHIFSFPEGVRYHITKADFSPFVGYSNSKLANLLYTRALSAHLDISYPGKFKVNAVHPGFVRVPLTENMAPRFLMYNPLTAALTVLRPAFGEDDEEGDG</sequence>
<name>A0A7J6MKY9_PERCH</name>
<dbReference type="AlphaFoldDB" id="A0A7J6MKY9"/>
<dbReference type="InterPro" id="IPR002347">
    <property type="entry name" value="SDR_fam"/>
</dbReference>
<dbReference type="InterPro" id="IPR036291">
    <property type="entry name" value="NAD(P)-bd_dom_sf"/>
</dbReference>
<evidence type="ECO:0000313" key="4">
    <source>
        <dbReference type="Proteomes" id="UP000591131"/>
    </source>
</evidence>
<dbReference type="OrthoDB" id="1274115at2759"/>
<comment type="caution">
    <text evidence="3">The sequence shown here is derived from an EMBL/GenBank/DDBJ whole genome shotgun (WGS) entry which is preliminary data.</text>
</comment>
<gene>
    <name evidence="3" type="primary">DHRS12_1</name>
    <name evidence="3" type="ORF">FOL47_001165</name>
</gene>
<dbReference type="PANTHER" id="PTHR24320:SF148">
    <property type="entry name" value="NAD(P)-BINDING ROSSMANN-FOLD SUPERFAMILY PROTEIN"/>
    <property type="match status" value="1"/>
</dbReference>
<dbReference type="Proteomes" id="UP000591131">
    <property type="component" value="Unassembled WGS sequence"/>
</dbReference>
<dbReference type="GO" id="GO:0016491">
    <property type="term" value="F:oxidoreductase activity"/>
    <property type="evidence" value="ECO:0007669"/>
    <property type="project" value="UniProtKB-KW"/>
</dbReference>
<dbReference type="EMBL" id="JAAPAO010000126">
    <property type="protein sequence ID" value="KAF4671870.1"/>
    <property type="molecule type" value="Genomic_DNA"/>
</dbReference>
<organism evidence="3 4">
    <name type="scientific">Perkinsus chesapeaki</name>
    <name type="common">Clam parasite</name>
    <name type="synonym">Perkinsus andrewsi</name>
    <dbReference type="NCBI Taxonomy" id="330153"/>
    <lineage>
        <taxon>Eukaryota</taxon>
        <taxon>Sar</taxon>
        <taxon>Alveolata</taxon>
        <taxon>Perkinsozoa</taxon>
        <taxon>Perkinsea</taxon>
        <taxon>Perkinsida</taxon>
        <taxon>Perkinsidae</taxon>
        <taxon>Perkinsus</taxon>
    </lineage>
</organism>
<accession>A0A7J6MKY9</accession>
<evidence type="ECO:0000256" key="2">
    <source>
        <dbReference type="ARBA" id="ARBA00023002"/>
    </source>
</evidence>
<evidence type="ECO:0000313" key="3">
    <source>
        <dbReference type="EMBL" id="KAF4671870.1"/>
    </source>
</evidence>
<keyword evidence="4" id="KW-1185">Reference proteome</keyword>